<sequence length="543" mass="60977">MLNAFRRAPLRLTPSDASGGDFAYIEAWQNIDATGTRTRDLKAKTLENYEVQDWAWRQGPFARASSHKDGSKFEGGLRILFAQSELKHRQAVPGALISSQVLEALQLPASTFASFQQQSGVFSCHTFPEGTSIDECKRLSLVFRTPQKRECTIGGFALAHDFETGITTALSLGNHFQLHEYKSTQGTPGPPPAMEEFLAQLRDSENLWSHALLLPCLFLVVHVQRVRTYIMEDLSDQIVLVENRVGVTQIRRAQKHFYAGNDFGNSLFVGEQLQREQAKALTRKINNLSTWLIFTKRSPQWDIDFIKFLLQLLNGNQRFLAYRDIPAQTFRETLDYVQNYSEAGLEVTQSSEARMHLQLNILYTSVAQDDGQTSARLAASAGKDSTSMKIIALITAAYLPATFVANSNDDNDNASKSSVSPDFWIYWAVAVPLTIITLAGWATWWKFEQHRFDLNVQQAIRDKPPSLDSKPHTGILPGIGKPPGYAGNPLSCRYSTLLFPLNFSALPSNMFKWSALYKVEDNKMRLSRMSRGEAGEDPFCEIT</sequence>
<evidence type="ECO:0000313" key="3">
    <source>
        <dbReference type="Proteomes" id="UP001408356"/>
    </source>
</evidence>
<evidence type="ECO:0000313" key="2">
    <source>
        <dbReference type="EMBL" id="KAK9419651.1"/>
    </source>
</evidence>
<feature type="transmembrane region" description="Helical" evidence="1">
    <location>
        <begin position="424"/>
        <end position="445"/>
    </location>
</feature>
<proteinExistence type="predicted"/>
<name>A0ABR2UZE4_9PEZI</name>
<protein>
    <submittedName>
        <fullName evidence="2">Uncharacterized protein</fullName>
    </submittedName>
</protein>
<reference evidence="2 3" key="1">
    <citation type="journal article" date="2024" name="J. Plant Pathol.">
        <title>Sequence and assembly of the genome of Seiridium unicorne, isolate CBS 538.82, causal agent of cypress canker disease.</title>
        <authorList>
            <person name="Scali E."/>
            <person name="Rocca G.D."/>
            <person name="Danti R."/>
            <person name="Garbelotto M."/>
            <person name="Barberini S."/>
            <person name="Baroncelli R."/>
            <person name="Emiliani G."/>
        </authorList>
    </citation>
    <scope>NUCLEOTIDE SEQUENCE [LARGE SCALE GENOMIC DNA]</scope>
    <source>
        <strain evidence="2 3">BM-138-508</strain>
    </source>
</reference>
<dbReference type="EMBL" id="JARVKF010000299">
    <property type="protein sequence ID" value="KAK9419651.1"/>
    <property type="molecule type" value="Genomic_DNA"/>
</dbReference>
<keyword evidence="1" id="KW-1133">Transmembrane helix</keyword>
<organism evidence="2 3">
    <name type="scientific">Seiridium unicorne</name>
    <dbReference type="NCBI Taxonomy" id="138068"/>
    <lineage>
        <taxon>Eukaryota</taxon>
        <taxon>Fungi</taxon>
        <taxon>Dikarya</taxon>
        <taxon>Ascomycota</taxon>
        <taxon>Pezizomycotina</taxon>
        <taxon>Sordariomycetes</taxon>
        <taxon>Xylariomycetidae</taxon>
        <taxon>Amphisphaeriales</taxon>
        <taxon>Sporocadaceae</taxon>
        <taxon>Seiridium</taxon>
    </lineage>
</organism>
<accession>A0ABR2UZE4</accession>
<keyword evidence="3" id="KW-1185">Reference proteome</keyword>
<dbReference type="Proteomes" id="UP001408356">
    <property type="component" value="Unassembled WGS sequence"/>
</dbReference>
<keyword evidence="1" id="KW-0812">Transmembrane</keyword>
<comment type="caution">
    <text evidence="2">The sequence shown here is derived from an EMBL/GenBank/DDBJ whole genome shotgun (WGS) entry which is preliminary data.</text>
</comment>
<keyword evidence="1" id="KW-0472">Membrane</keyword>
<evidence type="ECO:0000256" key="1">
    <source>
        <dbReference type="SAM" id="Phobius"/>
    </source>
</evidence>
<gene>
    <name evidence="2" type="ORF">SUNI508_07137</name>
</gene>